<evidence type="ECO:0000313" key="2">
    <source>
        <dbReference type="EMBL" id="MFD1910664.1"/>
    </source>
</evidence>
<dbReference type="CDD" id="cd13589">
    <property type="entry name" value="PBP2_polyamine_RpCGA009"/>
    <property type="match status" value="1"/>
</dbReference>
<gene>
    <name evidence="2" type="ORF">ACFSGJ_00385</name>
</gene>
<dbReference type="InterPro" id="IPR006311">
    <property type="entry name" value="TAT_signal"/>
</dbReference>
<keyword evidence="1" id="KW-0732">Signal</keyword>
<comment type="caution">
    <text evidence="2">The sequence shown here is derived from an EMBL/GenBank/DDBJ whole genome shotgun (WGS) entry which is preliminary data.</text>
</comment>
<proteinExistence type="predicted"/>
<dbReference type="Proteomes" id="UP001597353">
    <property type="component" value="Unassembled WGS sequence"/>
</dbReference>
<reference evidence="3" key="1">
    <citation type="journal article" date="2019" name="Int. J. Syst. Evol. Microbiol.">
        <title>The Global Catalogue of Microorganisms (GCM) 10K type strain sequencing project: providing services to taxonomists for standard genome sequencing and annotation.</title>
        <authorList>
            <consortium name="The Broad Institute Genomics Platform"/>
            <consortium name="The Broad Institute Genome Sequencing Center for Infectious Disease"/>
            <person name="Wu L."/>
            <person name="Ma J."/>
        </authorList>
    </citation>
    <scope>NUCLEOTIDE SEQUENCE [LARGE SCALE GENOMIC DNA]</scope>
    <source>
        <strain evidence="3">CGMCC 4.7242</strain>
    </source>
</reference>
<evidence type="ECO:0000256" key="1">
    <source>
        <dbReference type="ARBA" id="ARBA00022729"/>
    </source>
</evidence>
<dbReference type="SUPFAM" id="SSF53850">
    <property type="entry name" value="Periplasmic binding protein-like II"/>
    <property type="match status" value="1"/>
</dbReference>
<protein>
    <submittedName>
        <fullName evidence="2">ABC transporter substrate-binding protein</fullName>
    </submittedName>
</protein>
<name>A0ABW4RZB3_9RHOB</name>
<keyword evidence="3" id="KW-1185">Reference proteome</keyword>
<dbReference type="InterPro" id="IPR006059">
    <property type="entry name" value="SBP"/>
</dbReference>
<dbReference type="PANTHER" id="PTHR30222:SF2">
    <property type="entry name" value="ABC TRANSPORTER SUBSTRATE-BINDING PROTEIN"/>
    <property type="match status" value="1"/>
</dbReference>
<organism evidence="2 3">
    <name type="scientific">Halodurantibacterium flavum</name>
    <dbReference type="NCBI Taxonomy" id="1382802"/>
    <lineage>
        <taxon>Bacteria</taxon>
        <taxon>Pseudomonadati</taxon>
        <taxon>Pseudomonadota</taxon>
        <taxon>Alphaproteobacteria</taxon>
        <taxon>Rhodobacterales</taxon>
        <taxon>Paracoccaceae</taxon>
        <taxon>Halodurantibacterium</taxon>
    </lineage>
</organism>
<accession>A0ABW4RZB3</accession>
<dbReference type="Pfam" id="PF13416">
    <property type="entry name" value="SBP_bac_8"/>
    <property type="match status" value="1"/>
</dbReference>
<dbReference type="RefSeq" id="WP_390258480.1">
    <property type="nucleotide sequence ID" value="NZ_JBHUGH010000001.1"/>
</dbReference>
<sequence length="370" mass="40538">MTLQSFEEDCIQIMREQARGGLTRRNLIRSALAAGVPLALLPAGARMAMAQATGPEVVLVNFGGDAVEVFTRAFVEPYREIGGNIVIDGSGPSAGKILNMVQSNNVTWDIADSGIAGLAQLVPQNALEPIDYDIVDRNKLDQEFAYEYGVVNYLFSSVMAWDSSKIEGTPTMADFFDLETYPGRRMMRRDSQAMLEMTLLADGVAIEDLYPLDVDRAFAKIEPIKSELLFWNSGAESQSLLRDGEAVMGMLWNTRANILGEETNGRIKYSFVDGLLQPGLWVVPRNNPAGRQAAMEAIAFMQNPESQIVILEAMGNGPANPAAAELIDPAVRPSNPSDPENVAVQAKISADWYNEHHADTYERFLDLISS</sequence>
<dbReference type="Gene3D" id="3.40.190.10">
    <property type="entry name" value="Periplasmic binding protein-like II"/>
    <property type="match status" value="2"/>
</dbReference>
<dbReference type="PROSITE" id="PS51318">
    <property type="entry name" value="TAT"/>
    <property type="match status" value="1"/>
</dbReference>
<dbReference type="EMBL" id="JBHUGH010000001">
    <property type="protein sequence ID" value="MFD1910664.1"/>
    <property type="molecule type" value="Genomic_DNA"/>
</dbReference>
<dbReference type="PANTHER" id="PTHR30222">
    <property type="entry name" value="SPERMIDINE/PUTRESCINE-BINDING PERIPLASMIC PROTEIN"/>
    <property type="match status" value="1"/>
</dbReference>
<evidence type="ECO:0000313" key="3">
    <source>
        <dbReference type="Proteomes" id="UP001597353"/>
    </source>
</evidence>